<feature type="compositionally biased region" description="Basic and acidic residues" evidence="1">
    <location>
        <begin position="265"/>
        <end position="282"/>
    </location>
</feature>
<dbReference type="SUPFAM" id="SSF50978">
    <property type="entry name" value="WD40 repeat-like"/>
    <property type="match status" value="1"/>
</dbReference>
<feature type="compositionally biased region" description="Polar residues" evidence="1">
    <location>
        <begin position="357"/>
        <end position="377"/>
    </location>
</feature>
<feature type="region of interest" description="Disordered" evidence="1">
    <location>
        <begin position="728"/>
        <end position="837"/>
    </location>
</feature>
<dbReference type="InterPro" id="IPR013087">
    <property type="entry name" value="Znf_C2H2_type"/>
</dbReference>
<feature type="compositionally biased region" description="Polar residues" evidence="1">
    <location>
        <begin position="767"/>
        <end position="777"/>
    </location>
</feature>
<feature type="compositionally biased region" description="Polar residues" evidence="1">
    <location>
        <begin position="313"/>
        <end position="323"/>
    </location>
</feature>
<evidence type="ECO:0000259" key="2">
    <source>
        <dbReference type="PROSITE" id="PS00028"/>
    </source>
</evidence>
<dbReference type="InterPro" id="IPR001680">
    <property type="entry name" value="WD40_rpt"/>
</dbReference>
<dbReference type="FunFam" id="2.130.10.10:FF:000114">
    <property type="entry name" value="zinc finger protein 106 isoform X1"/>
    <property type="match status" value="1"/>
</dbReference>
<dbReference type="InterPro" id="IPR036322">
    <property type="entry name" value="WD40_repeat_dom_sf"/>
</dbReference>
<dbReference type="PANTHER" id="PTHR14435">
    <property type="entry name" value="ZINC FINGER PROTEIN 106"/>
    <property type="match status" value="1"/>
</dbReference>
<dbReference type="InterPro" id="IPR015943">
    <property type="entry name" value="WD40/YVTN_repeat-like_dom_sf"/>
</dbReference>
<proteinExistence type="predicted"/>
<feature type="compositionally biased region" description="Polar residues" evidence="1">
    <location>
        <begin position="394"/>
        <end position="404"/>
    </location>
</feature>
<sequence length="1280" mass="144161">MVKEQKCILCETVYSSKQEMEEHMRSMLHHRELENLKGRDCGHECQVCGVTEVSLTDYASHISSPLHKQHVEDQKNRPTNEDQDKEYFDKDIVQLIEKQQEQRRRWQELQTQWLGPRPLMYQQCDPWDRPYPNLPQMPKRGRGSNWQNLRFSSPERGTRFSRDVRCATWHAEGPPDLQKWESVGRQGGSLHNQGNFWGGRQGGYGVCSPQLRKQFPWNNDQFNAPWKRQYMSPPRFFKPSAKEPQKTPSSSENQTQGEQSLEESGGEHDPNKGKGQKSEKTNRWAPYPPAKLGDPSSQTNPQPLLDKSDVGSPKTSKAQSVKEGSQDMKRKSLADQRNWQYKPTEPKESDSREQKSSFKNIGNTSMDSFTYPSSSTTRKTEKPSKLAEDGSKMNLRQTGSQDFVSSKGFKHSRSSSEFIQHATSNAEQDSLLSEMLRKAKETLLNRNNPNDVSGTESCLKASKTVPQMKEQVESSELIKNQKLQESKKKLNEIKGQERLGFVRHFSSDREQLTRAETSVRFGNVRNDSRPSLQSLQVSTSTMGHEDEEECGEMEENPHLPVQDQVMDTLDEGLCSAGEGSQQTAGGSVPSLSKLALPACLQRDLNRHMGPKGKAASHEPNLNIARRIRNVSGTRKNETEKDAGLKPTLRQLISSSGSKRNVNWDQVYQEVNRKKQGKGLPRFGIEMVPCEPEGPNQMDQDEVPLSEGFHWDSLFEFSQVPSCKRSLSESNVVKESPAGTSSLPKAVDLVRDSPACGPSQTPRREELQSTGRLENQGSKGPFKGPEEVEEDGGCISETELIDTQGAGKKRRAPGDVVSPEIPNEDRKNKRQKIKAKKERSQVDQLLAVSLREEELNISLQAVDNSLIQARAALQAAYLEVQRLLMVKQQATNEMNSLRTKRIEILQGMQGTKIRKQESYISDPGEEEAPTEGEFEGHQEAVNGMQVHNGLLYTCSGDRTIRAFNLISRKCMAVFEGHSSKVNCLLVSCGGGLQQRLYSGSSDQTIRCYNLKTTECVEQLALPDRVLCLHNRWKILYAGLANGSVITFSLRNNKQLDVFECHGPRAVSCLATAQEGARRILLVGSYDATISVRDAKSGLLLRTLEGHSKTVLCMKVVNDLVFSGSSDQSVHAHNIHTGELVRIYKGHSHAVTVVAILGKVMVTACLDKLVRVYELQQMLLKMRLVVVCLLQIYTGCYDGSVRAVRLNLIQNYRCWWYGCTLIFGVMEHLQQHLLNDHTSPAQQTFKCRWRNCDTFFTTRNGSKQAVHCHMQKHAEDDSKMEP</sequence>
<feature type="region of interest" description="Disordered" evidence="1">
    <location>
        <begin position="218"/>
        <end position="409"/>
    </location>
</feature>
<feature type="compositionally biased region" description="Polar residues" evidence="1">
    <location>
        <begin position="246"/>
        <end position="255"/>
    </location>
</feature>
<feature type="domain" description="C2H2-type" evidence="2">
    <location>
        <begin position="7"/>
        <end position="29"/>
    </location>
</feature>
<evidence type="ECO:0000256" key="1">
    <source>
        <dbReference type="SAM" id="MobiDB-lite"/>
    </source>
</evidence>
<feature type="domain" description="C2H2-type" evidence="2">
    <location>
        <begin position="1212"/>
        <end position="1235"/>
    </location>
</feature>
<dbReference type="Proteomes" id="UP000694700">
    <property type="component" value="Unplaced"/>
</dbReference>
<dbReference type="InterPro" id="IPR042622">
    <property type="entry name" value="Znf106"/>
</dbReference>
<reference evidence="3" key="1">
    <citation type="submission" date="2025-08" db="UniProtKB">
        <authorList>
            <consortium name="Ensembl"/>
        </authorList>
    </citation>
    <scope>IDENTIFICATION</scope>
</reference>
<dbReference type="SMART" id="SM00355">
    <property type="entry name" value="ZnF_C2H2"/>
    <property type="match status" value="4"/>
</dbReference>
<dbReference type="Gene3D" id="3.30.160.60">
    <property type="entry name" value="Classic Zinc Finger"/>
    <property type="match status" value="1"/>
</dbReference>
<evidence type="ECO:0000313" key="3">
    <source>
        <dbReference type="Ensembl" id="ENSCCRP00015116834.1"/>
    </source>
</evidence>
<dbReference type="GO" id="GO:0003723">
    <property type="term" value="F:RNA binding"/>
    <property type="evidence" value="ECO:0007669"/>
    <property type="project" value="InterPro"/>
</dbReference>
<feature type="compositionally biased region" description="Basic and acidic residues" evidence="1">
    <location>
        <begin position="324"/>
        <end position="334"/>
    </location>
</feature>
<dbReference type="Ensembl" id="ENSCCRT00015120535.1">
    <property type="protein sequence ID" value="ENSCCRP00015116834.1"/>
    <property type="gene ID" value="ENSCCRG00015046127.1"/>
</dbReference>
<dbReference type="Gene3D" id="2.130.10.10">
    <property type="entry name" value="YVTN repeat-like/Quinoprotein amine dehydrogenase"/>
    <property type="match status" value="2"/>
</dbReference>
<evidence type="ECO:0000313" key="4">
    <source>
        <dbReference type="Proteomes" id="UP000694700"/>
    </source>
</evidence>
<dbReference type="Pfam" id="PF00400">
    <property type="entry name" value="WD40"/>
    <property type="match status" value="4"/>
</dbReference>
<dbReference type="AlphaFoldDB" id="A0A8C2B864"/>
<feature type="region of interest" description="Disordered" evidence="1">
    <location>
        <begin position="64"/>
        <end position="84"/>
    </location>
</feature>
<dbReference type="PANTHER" id="PTHR14435:SF2">
    <property type="entry name" value="ZINC FINGER PROTEIN 106"/>
    <property type="match status" value="1"/>
</dbReference>
<dbReference type="GO" id="GO:0016020">
    <property type="term" value="C:membrane"/>
    <property type="evidence" value="ECO:0007669"/>
    <property type="project" value="TreeGrafter"/>
</dbReference>
<accession>A0A8C2B864</accession>
<protein>
    <submittedName>
        <fullName evidence="3">Zinc finger protein 106a</fullName>
    </submittedName>
</protein>
<feature type="compositionally biased region" description="Basic residues" evidence="1">
    <location>
        <begin position="827"/>
        <end position="836"/>
    </location>
</feature>
<feature type="compositionally biased region" description="Basic and acidic residues" evidence="1">
    <location>
        <begin position="69"/>
        <end position="84"/>
    </location>
</feature>
<organism evidence="3 4">
    <name type="scientific">Cyprinus carpio</name>
    <name type="common">Common carp</name>
    <dbReference type="NCBI Taxonomy" id="7962"/>
    <lineage>
        <taxon>Eukaryota</taxon>
        <taxon>Metazoa</taxon>
        <taxon>Chordata</taxon>
        <taxon>Craniata</taxon>
        <taxon>Vertebrata</taxon>
        <taxon>Euteleostomi</taxon>
        <taxon>Actinopterygii</taxon>
        <taxon>Neopterygii</taxon>
        <taxon>Teleostei</taxon>
        <taxon>Ostariophysi</taxon>
        <taxon>Cypriniformes</taxon>
        <taxon>Cyprinidae</taxon>
        <taxon>Cyprininae</taxon>
        <taxon>Cyprinus</taxon>
    </lineage>
</organism>
<dbReference type="PROSITE" id="PS00028">
    <property type="entry name" value="ZINC_FINGER_C2H2_1"/>
    <property type="match status" value="2"/>
</dbReference>
<feature type="compositionally biased region" description="Polar residues" evidence="1">
    <location>
        <begin position="728"/>
        <end position="742"/>
    </location>
</feature>
<feature type="compositionally biased region" description="Basic and acidic residues" evidence="1">
    <location>
        <begin position="344"/>
        <end position="356"/>
    </location>
</feature>
<dbReference type="CDD" id="cd00200">
    <property type="entry name" value="WD40"/>
    <property type="match status" value="1"/>
</dbReference>
<name>A0A8C2B864_CYPCA</name>
<feature type="compositionally biased region" description="Basic and acidic residues" evidence="1">
    <location>
        <begin position="378"/>
        <end position="391"/>
    </location>
</feature>
<dbReference type="SMART" id="SM00564">
    <property type="entry name" value="PQQ"/>
    <property type="match status" value="3"/>
</dbReference>
<dbReference type="GO" id="GO:0017124">
    <property type="term" value="F:SH3 domain binding"/>
    <property type="evidence" value="ECO:0007669"/>
    <property type="project" value="TreeGrafter"/>
</dbReference>
<dbReference type="InterPro" id="IPR018391">
    <property type="entry name" value="PQQ_b-propeller_rpt"/>
</dbReference>
<feature type="region of interest" description="Disordered" evidence="1">
    <location>
        <begin position="443"/>
        <end position="467"/>
    </location>
</feature>
<dbReference type="SMART" id="SM00320">
    <property type="entry name" value="WD40"/>
    <property type="match status" value="5"/>
</dbReference>
<dbReference type="GO" id="GO:0008286">
    <property type="term" value="P:insulin receptor signaling pathway"/>
    <property type="evidence" value="ECO:0007669"/>
    <property type="project" value="TreeGrafter"/>
</dbReference>
<dbReference type="GO" id="GO:0005829">
    <property type="term" value="C:cytosol"/>
    <property type="evidence" value="ECO:0007669"/>
    <property type="project" value="TreeGrafter"/>
</dbReference>
<feature type="compositionally biased region" description="Polar residues" evidence="1">
    <location>
        <begin position="444"/>
        <end position="456"/>
    </location>
</feature>